<keyword evidence="2" id="KW-1185">Reference proteome</keyword>
<dbReference type="EMBL" id="ACFU01000026">
    <property type="protein sequence ID" value="EEF13180.1"/>
    <property type="molecule type" value="Genomic_DNA"/>
</dbReference>
<evidence type="ECO:0000313" key="1">
    <source>
        <dbReference type="EMBL" id="EEF13180.1"/>
    </source>
</evidence>
<accession>B9D4A3</accession>
<protein>
    <submittedName>
        <fullName evidence="1">Uncharacterized protein</fullName>
    </submittedName>
</protein>
<dbReference type="AlphaFoldDB" id="B9D4A3"/>
<name>B9D4A3_CAMRE</name>
<evidence type="ECO:0000313" key="2">
    <source>
        <dbReference type="Proteomes" id="UP000003082"/>
    </source>
</evidence>
<comment type="caution">
    <text evidence="1">The sequence shown here is derived from an EMBL/GenBank/DDBJ whole genome shotgun (WGS) entry which is preliminary data.</text>
</comment>
<gene>
    <name evidence="1" type="ORF">CAMRE0001_2095</name>
</gene>
<proteinExistence type="predicted"/>
<dbReference type="Proteomes" id="UP000003082">
    <property type="component" value="Unassembled WGS sequence"/>
</dbReference>
<sequence length="37" mass="4300">MPGERLNFTNLTRFLAFIGHLAKGVPNLQIWENLKIF</sequence>
<reference evidence="1 2" key="1">
    <citation type="submission" date="2008-08" db="EMBL/GenBank/DDBJ databases">
        <authorList>
            <person name="Madupu R."/>
            <person name="Durkin A.S."/>
            <person name="Torralba M."/>
            <person name="Methe B."/>
            <person name="Sutton G.G."/>
            <person name="Strausberg R.L."/>
            <person name="Nelson K.E."/>
        </authorList>
    </citation>
    <scope>NUCLEOTIDE SEQUENCE [LARGE SCALE GENOMIC DNA]</scope>
    <source>
        <strain evidence="1 2">RM3267</strain>
    </source>
</reference>
<organism evidence="1 2">
    <name type="scientific">Campylobacter rectus RM3267</name>
    <dbReference type="NCBI Taxonomy" id="553218"/>
    <lineage>
        <taxon>Bacteria</taxon>
        <taxon>Pseudomonadati</taxon>
        <taxon>Campylobacterota</taxon>
        <taxon>Epsilonproteobacteria</taxon>
        <taxon>Campylobacterales</taxon>
        <taxon>Campylobacteraceae</taxon>
        <taxon>Campylobacter</taxon>
    </lineage>
</organism>